<dbReference type="AlphaFoldDB" id="A0A926CYE3"/>
<evidence type="ECO:0000256" key="9">
    <source>
        <dbReference type="ARBA" id="ARBA00022692"/>
    </source>
</evidence>
<evidence type="ECO:0000256" key="10">
    <source>
        <dbReference type="ARBA" id="ARBA00022989"/>
    </source>
</evidence>
<evidence type="ECO:0000256" key="12">
    <source>
        <dbReference type="ARBA" id="ARBA00023136"/>
    </source>
</evidence>
<evidence type="ECO:0000256" key="14">
    <source>
        <dbReference type="ARBA" id="ARBA00023264"/>
    </source>
</evidence>
<dbReference type="Pfam" id="PF01066">
    <property type="entry name" value="CDP-OH_P_transf"/>
    <property type="match status" value="1"/>
</dbReference>
<dbReference type="PANTHER" id="PTHR14269">
    <property type="entry name" value="CDP-DIACYLGLYCEROL--GLYCEROL-3-PHOSPHATE 3-PHOSPHATIDYLTRANSFERASE-RELATED"/>
    <property type="match status" value="1"/>
</dbReference>
<feature type="transmembrane region" description="Helical" evidence="18">
    <location>
        <begin position="153"/>
        <end position="173"/>
    </location>
</feature>
<evidence type="ECO:0000256" key="1">
    <source>
        <dbReference type="ARBA" id="ARBA00003973"/>
    </source>
</evidence>
<comment type="catalytic activity">
    <reaction evidence="15">
        <text>a CDP-1,2-diacyl-sn-glycerol + sn-glycerol 3-phosphate = a 1,2-diacyl-sn-glycero-3-phospho-(1'-sn-glycero-3'-phosphate) + CMP + H(+)</text>
        <dbReference type="Rhea" id="RHEA:12593"/>
        <dbReference type="ChEBI" id="CHEBI:15378"/>
        <dbReference type="ChEBI" id="CHEBI:57597"/>
        <dbReference type="ChEBI" id="CHEBI:58332"/>
        <dbReference type="ChEBI" id="CHEBI:60110"/>
        <dbReference type="ChEBI" id="CHEBI:60377"/>
        <dbReference type="EC" id="2.7.8.5"/>
    </reaction>
</comment>
<dbReference type="InterPro" id="IPR000462">
    <property type="entry name" value="CDP-OH_P_trans"/>
</dbReference>
<dbReference type="RefSeq" id="WP_249284916.1">
    <property type="nucleotide sequence ID" value="NZ_JACRSO010000002.1"/>
</dbReference>
<comment type="caution">
    <text evidence="19">The sequence shown here is derived from an EMBL/GenBank/DDBJ whole genome shotgun (WGS) entry which is preliminary data.</text>
</comment>
<dbReference type="Gene3D" id="1.20.120.1760">
    <property type="match status" value="1"/>
</dbReference>
<keyword evidence="7" id="KW-0444">Lipid biosynthesis</keyword>
<comment type="function">
    <text evidence="1">This protein catalyzes the committed step to the synthesis of the acidic phospholipids.</text>
</comment>
<evidence type="ECO:0000256" key="13">
    <source>
        <dbReference type="ARBA" id="ARBA00023209"/>
    </source>
</evidence>
<keyword evidence="20" id="KW-1185">Reference proteome</keyword>
<sequence>MSAANKVTLARIALVPFMIAFMLLDGAAFPWAKFAAVAIFIIAASTDMLDGYLARKKKEVSPVGILLDPIADKLLVCSALIILTSQGKVHALVVLIIIMREFAVSGLRLVAAGSGHEIIAASWLGKTKTITQMVAIGFYIADNFPFSYWNIPFAQIIMAIALVFTLWSAVDYFKGSWSYLSEKKMQP</sequence>
<evidence type="ECO:0000256" key="6">
    <source>
        <dbReference type="ARBA" id="ARBA00014944"/>
    </source>
</evidence>
<evidence type="ECO:0000256" key="3">
    <source>
        <dbReference type="ARBA" id="ARBA00005042"/>
    </source>
</evidence>
<dbReference type="GO" id="GO:0016020">
    <property type="term" value="C:membrane"/>
    <property type="evidence" value="ECO:0007669"/>
    <property type="project" value="UniProtKB-SubCell"/>
</dbReference>
<evidence type="ECO:0000256" key="18">
    <source>
        <dbReference type="SAM" id="Phobius"/>
    </source>
</evidence>
<keyword evidence="12 18" id="KW-0472">Membrane</keyword>
<name>A0A926CYE3_9FIRM</name>
<dbReference type="InterPro" id="IPR048254">
    <property type="entry name" value="CDP_ALCOHOL_P_TRANSF_CS"/>
</dbReference>
<evidence type="ECO:0000256" key="5">
    <source>
        <dbReference type="ARBA" id="ARBA00013170"/>
    </source>
</evidence>
<evidence type="ECO:0000256" key="7">
    <source>
        <dbReference type="ARBA" id="ARBA00022516"/>
    </source>
</evidence>
<dbReference type="Proteomes" id="UP000654279">
    <property type="component" value="Unassembled WGS sequence"/>
</dbReference>
<dbReference type="InterPro" id="IPR050324">
    <property type="entry name" value="CDP-alcohol_PTase-I"/>
</dbReference>
<evidence type="ECO:0000256" key="11">
    <source>
        <dbReference type="ARBA" id="ARBA00023098"/>
    </source>
</evidence>
<evidence type="ECO:0000256" key="2">
    <source>
        <dbReference type="ARBA" id="ARBA00004141"/>
    </source>
</evidence>
<keyword evidence="13" id="KW-0594">Phospholipid biosynthesis</keyword>
<reference evidence="19" key="1">
    <citation type="submission" date="2020-08" db="EMBL/GenBank/DDBJ databases">
        <title>Genome public.</title>
        <authorList>
            <person name="Liu C."/>
            <person name="Sun Q."/>
        </authorList>
    </citation>
    <scope>NUCLEOTIDE SEQUENCE</scope>
    <source>
        <strain evidence="19">NSJ-44</strain>
    </source>
</reference>
<evidence type="ECO:0000256" key="8">
    <source>
        <dbReference type="ARBA" id="ARBA00022679"/>
    </source>
</evidence>
<proteinExistence type="inferred from homology"/>
<evidence type="ECO:0000313" key="20">
    <source>
        <dbReference type="Proteomes" id="UP000654279"/>
    </source>
</evidence>
<dbReference type="EMBL" id="JACRSO010000002">
    <property type="protein sequence ID" value="MBC8529000.1"/>
    <property type="molecule type" value="Genomic_DNA"/>
</dbReference>
<feature type="transmembrane region" description="Helical" evidence="18">
    <location>
        <begin position="12"/>
        <end position="29"/>
    </location>
</feature>
<keyword evidence="11" id="KW-0443">Lipid metabolism</keyword>
<dbReference type="GO" id="GO:0008444">
    <property type="term" value="F:CDP-diacylglycerol-glycerol-3-phosphate 3-phosphatidyltransferase activity"/>
    <property type="evidence" value="ECO:0007669"/>
    <property type="project" value="UniProtKB-UniRule"/>
</dbReference>
<evidence type="ECO:0000313" key="19">
    <source>
        <dbReference type="EMBL" id="MBC8529000.1"/>
    </source>
</evidence>
<dbReference type="PROSITE" id="PS00379">
    <property type="entry name" value="CDP_ALCOHOL_P_TRANSF"/>
    <property type="match status" value="1"/>
</dbReference>
<keyword evidence="9 18" id="KW-0812">Transmembrane</keyword>
<dbReference type="InterPro" id="IPR043130">
    <property type="entry name" value="CDP-OH_PTrfase_TM_dom"/>
</dbReference>
<evidence type="ECO:0000256" key="16">
    <source>
        <dbReference type="NCBIfam" id="TIGR00560"/>
    </source>
</evidence>
<evidence type="ECO:0000256" key="4">
    <source>
        <dbReference type="ARBA" id="ARBA00010441"/>
    </source>
</evidence>
<accession>A0A926CYE3</accession>
<dbReference type="EC" id="2.7.8.5" evidence="5 16"/>
<protein>
    <recommendedName>
        <fullName evidence="6 16">CDP-diacylglycerol--glycerol-3-phosphate 3-phosphatidyltransferase</fullName>
        <ecNumber evidence="5 16">2.7.8.5</ecNumber>
    </recommendedName>
</protein>
<dbReference type="PIRSF" id="PIRSF000847">
    <property type="entry name" value="Phos_ph_gly_syn"/>
    <property type="match status" value="1"/>
</dbReference>
<comment type="pathway">
    <text evidence="3">Phospholipid metabolism; phosphatidylglycerol biosynthesis; phosphatidylglycerol from CDP-diacylglycerol: step 1/2.</text>
</comment>
<gene>
    <name evidence="19" type="primary">pgsA</name>
    <name evidence="19" type="ORF">H8699_06135</name>
</gene>
<keyword evidence="8 17" id="KW-0808">Transferase</keyword>
<comment type="subcellular location">
    <subcellularLocation>
        <location evidence="2">Membrane</location>
        <topology evidence="2">Multi-pass membrane protein</topology>
    </subcellularLocation>
</comment>
<evidence type="ECO:0000256" key="15">
    <source>
        <dbReference type="ARBA" id="ARBA00048586"/>
    </source>
</evidence>
<keyword evidence="10 18" id="KW-1133">Transmembrane helix</keyword>
<dbReference type="GO" id="GO:0046474">
    <property type="term" value="P:glycerophospholipid biosynthetic process"/>
    <property type="evidence" value="ECO:0007669"/>
    <property type="project" value="TreeGrafter"/>
</dbReference>
<dbReference type="InterPro" id="IPR004570">
    <property type="entry name" value="Phosphatidylglycerol_P_synth"/>
</dbReference>
<comment type="similarity">
    <text evidence="4 17">Belongs to the CDP-alcohol phosphatidyltransferase class-I family.</text>
</comment>
<feature type="transmembrane region" description="Helical" evidence="18">
    <location>
        <begin position="35"/>
        <end position="53"/>
    </location>
</feature>
<dbReference type="NCBIfam" id="TIGR00560">
    <property type="entry name" value="pgsA"/>
    <property type="match status" value="1"/>
</dbReference>
<organism evidence="19 20">
    <name type="scientific">Luoshenia tenuis</name>
    <dbReference type="NCBI Taxonomy" id="2763654"/>
    <lineage>
        <taxon>Bacteria</taxon>
        <taxon>Bacillati</taxon>
        <taxon>Bacillota</taxon>
        <taxon>Clostridia</taxon>
        <taxon>Christensenellales</taxon>
        <taxon>Christensenellaceae</taxon>
        <taxon>Luoshenia</taxon>
    </lineage>
</organism>
<dbReference type="PANTHER" id="PTHR14269:SF62">
    <property type="entry name" value="CDP-DIACYLGLYCEROL--GLYCEROL-3-PHOSPHATE 3-PHOSPHATIDYLTRANSFERASE 1, CHLOROPLASTIC"/>
    <property type="match status" value="1"/>
</dbReference>
<evidence type="ECO:0000256" key="17">
    <source>
        <dbReference type="RuleBase" id="RU003750"/>
    </source>
</evidence>
<keyword evidence="14" id="KW-1208">Phospholipid metabolism</keyword>